<keyword evidence="8 20" id="KW-0732">Signal</keyword>
<dbReference type="Proteomes" id="UP000295252">
    <property type="component" value="Chromosome IV"/>
</dbReference>
<dbReference type="STRING" id="49390.A0A068TMT4"/>
<keyword evidence="4" id="KW-1003">Cell membrane</keyword>
<dbReference type="SUPFAM" id="SSF56112">
    <property type="entry name" value="Protein kinase-like (PK-like)"/>
    <property type="match status" value="1"/>
</dbReference>
<accession>A0A068TMT4</accession>
<dbReference type="InterPro" id="IPR008271">
    <property type="entry name" value="Ser/Thr_kinase_AS"/>
</dbReference>
<gene>
    <name evidence="22" type="ORF">GSCOC_T00014942001</name>
</gene>
<feature type="domain" description="Protein kinase" evidence="21">
    <location>
        <begin position="325"/>
        <end position="589"/>
    </location>
</feature>
<feature type="binding site" evidence="18">
    <location>
        <position position="354"/>
    </location>
    <ligand>
        <name>ATP</name>
        <dbReference type="ChEBI" id="CHEBI:30616"/>
    </ligand>
</feature>
<dbReference type="PROSITE" id="PS00108">
    <property type="entry name" value="PROTEIN_KINASE_ST"/>
    <property type="match status" value="1"/>
</dbReference>
<evidence type="ECO:0000256" key="17">
    <source>
        <dbReference type="ARBA" id="ARBA00048679"/>
    </source>
</evidence>
<dbReference type="Pfam" id="PF00069">
    <property type="entry name" value="Pkinase"/>
    <property type="match status" value="1"/>
</dbReference>
<keyword evidence="7 19" id="KW-0812">Transmembrane</keyword>
<keyword evidence="5" id="KW-0723">Serine/threonine-protein kinase</keyword>
<dbReference type="GO" id="GO:0004674">
    <property type="term" value="F:protein serine/threonine kinase activity"/>
    <property type="evidence" value="ECO:0007669"/>
    <property type="project" value="UniProtKB-KW"/>
</dbReference>
<keyword evidence="12 19" id="KW-1133">Transmembrane helix</keyword>
<evidence type="ECO:0000256" key="1">
    <source>
        <dbReference type="ARBA" id="ARBA00004162"/>
    </source>
</evidence>
<dbReference type="SMART" id="SM00220">
    <property type="entry name" value="S_TKc"/>
    <property type="match status" value="1"/>
</dbReference>
<dbReference type="Gramene" id="CDO97561">
    <property type="protein sequence ID" value="CDO97561"/>
    <property type="gene ID" value="GSCOC_T00014942001"/>
</dbReference>
<feature type="transmembrane region" description="Helical" evidence="19">
    <location>
        <begin position="242"/>
        <end position="268"/>
    </location>
</feature>
<evidence type="ECO:0000256" key="6">
    <source>
        <dbReference type="ARBA" id="ARBA00022679"/>
    </source>
</evidence>
<dbReference type="EC" id="2.7.11.1" evidence="3"/>
<comment type="catalytic activity">
    <reaction evidence="17">
        <text>L-seryl-[protein] + ATP = O-phospho-L-seryl-[protein] + ADP + H(+)</text>
        <dbReference type="Rhea" id="RHEA:17989"/>
        <dbReference type="Rhea" id="RHEA-COMP:9863"/>
        <dbReference type="Rhea" id="RHEA-COMP:11604"/>
        <dbReference type="ChEBI" id="CHEBI:15378"/>
        <dbReference type="ChEBI" id="CHEBI:29999"/>
        <dbReference type="ChEBI" id="CHEBI:30616"/>
        <dbReference type="ChEBI" id="CHEBI:83421"/>
        <dbReference type="ChEBI" id="CHEBI:456216"/>
        <dbReference type="EC" id="2.7.11.1"/>
    </reaction>
</comment>
<proteinExistence type="predicted"/>
<evidence type="ECO:0000256" key="18">
    <source>
        <dbReference type="PROSITE-ProRule" id="PRU10141"/>
    </source>
</evidence>
<keyword evidence="15" id="KW-0325">Glycoprotein</keyword>
<dbReference type="InterPro" id="IPR017441">
    <property type="entry name" value="Protein_kinase_ATP_BS"/>
</dbReference>
<keyword evidence="6" id="KW-0808">Transferase</keyword>
<evidence type="ECO:0000313" key="22">
    <source>
        <dbReference type="EMBL" id="CDO97561.1"/>
    </source>
</evidence>
<dbReference type="InterPro" id="IPR043891">
    <property type="entry name" value="SPARK"/>
</dbReference>
<sequence length="650" mass="72222">MMLHIVIIVAVSILLIVDTNLVSVSGSCPINLSYVLTVPWDSSACQNHRHNTKTNGHETRDGSSSASSICCQTLTSLYGIGLAQNLKQTNHFRLPDLNTSISCLSDFQSKLDSLSLPSHLTSMCFEPVHFVKGTNLCANIHTKQDWLDVVGPSTSLDPACWPDVSDLTFCDACVQAGFKVHSQLLAVDRNSSHARGCFYYTVLYAAGIVNQLGPESLGAVSCILGLPMSSNRRSDSDSTGKLALVSGAAAAGSTIAVICILVVFYTFWKSRRKRKRYPEDERALEADHDVDDVDDDDDGSWRNWSPMAGSLWFKIKELEEATDYFSPKNFIGRGQFGIVYKGILRDGTVVAVKKITDPEFEGDAEFLNEVEIIGNLRHRNLVSLRGCCVSKRNQSHRYLVYDYMPNGNLNDHLFASRERHKRIRRKPLTWPQRKNIILDVAKALAYLHYGVKPSIYHRDIKATNILLDAHMRARVADFGLARQGRDSGSHLTTRVAGTHGYLAPEYALYGQLTDKSDVYSFGIVVLEIMTGKKALDLSSSADSRDIFFIADWVWSLVKVGKMEEVLDPSLQRNAESTSRNPVGVMERFLMVGILCSHLMVALRPNILDALKMLEGDIEVPAASDRPSYADRSTLYSVYTSGRHQIKQSVL</sequence>
<dbReference type="FunFam" id="3.30.200.20:FF:000542">
    <property type="entry name" value="Receptor-like serine/threonine-protein kinase At4g25390"/>
    <property type="match status" value="1"/>
</dbReference>
<dbReference type="PhylomeDB" id="A0A068TMT4"/>
<dbReference type="PROSITE" id="PS00107">
    <property type="entry name" value="PROTEIN_KINASE_ATP"/>
    <property type="match status" value="1"/>
</dbReference>
<dbReference type="Gene3D" id="1.10.510.10">
    <property type="entry name" value="Transferase(Phosphotransferase) domain 1"/>
    <property type="match status" value="1"/>
</dbReference>
<dbReference type="AlphaFoldDB" id="A0A068TMT4"/>
<dbReference type="OMA" id="IWFKLED"/>
<dbReference type="FunFam" id="1.10.510.10:FF:000287">
    <property type="entry name" value="probable LRR receptor-like serine/threonine-protein kinase RKF3"/>
    <property type="match status" value="1"/>
</dbReference>
<evidence type="ECO:0000256" key="16">
    <source>
        <dbReference type="ARBA" id="ARBA00047899"/>
    </source>
</evidence>
<evidence type="ECO:0000256" key="8">
    <source>
        <dbReference type="ARBA" id="ARBA00022729"/>
    </source>
</evidence>
<evidence type="ECO:0000256" key="2">
    <source>
        <dbReference type="ARBA" id="ARBA00004479"/>
    </source>
</evidence>
<evidence type="ECO:0000256" key="14">
    <source>
        <dbReference type="ARBA" id="ARBA00023170"/>
    </source>
</evidence>
<evidence type="ECO:0000256" key="4">
    <source>
        <dbReference type="ARBA" id="ARBA00022475"/>
    </source>
</evidence>
<organism evidence="22 23">
    <name type="scientific">Coffea canephora</name>
    <name type="common">Robusta coffee</name>
    <dbReference type="NCBI Taxonomy" id="49390"/>
    <lineage>
        <taxon>Eukaryota</taxon>
        <taxon>Viridiplantae</taxon>
        <taxon>Streptophyta</taxon>
        <taxon>Embryophyta</taxon>
        <taxon>Tracheophyta</taxon>
        <taxon>Spermatophyta</taxon>
        <taxon>Magnoliopsida</taxon>
        <taxon>eudicotyledons</taxon>
        <taxon>Gunneridae</taxon>
        <taxon>Pentapetalae</taxon>
        <taxon>asterids</taxon>
        <taxon>lamiids</taxon>
        <taxon>Gentianales</taxon>
        <taxon>Rubiaceae</taxon>
        <taxon>Ixoroideae</taxon>
        <taxon>Gardenieae complex</taxon>
        <taxon>Bertiereae - Coffeeae clade</taxon>
        <taxon>Coffeeae</taxon>
        <taxon>Coffea</taxon>
    </lineage>
</organism>
<name>A0A068TMT4_COFCA</name>
<evidence type="ECO:0000313" key="23">
    <source>
        <dbReference type="Proteomes" id="UP000295252"/>
    </source>
</evidence>
<dbReference type="CDD" id="cd14066">
    <property type="entry name" value="STKc_IRAK"/>
    <property type="match status" value="1"/>
</dbReference>
<evidence type="ECO:0000256" key="15">
    <source>
        <dbReference type="ARBA" id="ARBA00023180"/>
    </source>
</evidence>
<protein>
    <recommendedName>
        <fullName evidence="3">non-specific serine/threonine protein kinase</fullName>
        <ecNumber evidence="3">2.7.11.1</ecNumber>
    </recommendedName>
</protein>
<dbReference type="InParanoid" id="A0A068TMT4"/>
<keyword evidence="9 18" id="KW-0547">Nucleotide-binding</keyword>
<evidence type="ECO:0000256" key="20">
    <source>
        <dbReference type="SAM" id="SignalP"/>
    </source>
</evidence>
<dbReference type="PROSITE" id="PS50011">
    <property type="entry name" value="PROTEIN_KINASE_DOM"/>
    <property type="match status" value="1"/>
</dbReference>
<dbReference type="GO" id="GO:0005886">
    <property type="term" value="C:plasma membrane"/>
    <property type="evidence" value="ECO:0007669"/>
    <property type="project" value="UniProtKB-SubCell"/>
</dbReference>
<comment type="catalytic activity">
    <reaction evidence="16">
        <text>L-threonyl-[protein] + ATP = O-phospho-L-threonyl-[protein] + ADP + H(+)</text>
        <dbReference type="Rhea" id="RHEA:46608"/>
        <dbReference type="Rhea" id="RHEA-COMP:11060"/>
        <dbReference type="Rhea" id="RHEA-COMP:11605"/>
        <dbReference type="ChEBI" id="CHEBI:15378"/>
        <dbReference type="ChEBI" id="CHEBI:30013"/>
        <dbReference type="ChEBI" id="CHEBI:30616"/>
        <dbReference type="ChEBI" id="CHEBI:61977"/>
        <dbReference type="ChEBI" id="CHEBI:456216"/>
        <dbReference type="EC" id="2.7.11.1"/>
    </reaction>
</comment>
<evidence type="ECO:0000256" key="5">
    <source>
        <dbReference type="ARBA" id="ARBA00022527"/>
    </source>
</evidence>
<dbReference type="InterPro" id="IPR011009">
    <property type="entry name" value="Kinase-like_dom_sf"/>
</dbReference>
<evidence type="ECO:0000256" key="7">
    <source>
        <dbReference type="ARBA" id="ARBA00022692"/>
    </source>
</evidence>
<dbReference type="Gene3D" id="3.30.200.20">
    <property type="entry name" value="Phosphorylase Kinase, domain 1"/>
    <property type="match status" value="1"/>
</dbReference>
<dbReference type="Pfam" id="PF19160">
    <property type="entry name" value="SPARK"/>
    <property type="match status" value="1"/>
</dbReference>
<evidence type="ECO:0000256" key="9">
    <source>
        <dbReference type="ARBA" id="ARBA00022741"/>
    </source>
</evidence>
<dbReference type="InterPro" id="IPR000719">
    <property type="entry name" value="Prot_kinase_dom"/>
</dbReference>
<comment type="subcellular location">
    <subcellularLocation>
        <location evidence="1">Cell membrane</location>
        <topology evidence="1">Single-pass membrane protein</topology>
    </subcellularLocation>
    <subcellularLocation>
        <location evidence="2">Membrane</location>
        <topology evidence="2">Single-pass type I membrane protein</topology>
    </subcellularLocation>
</comment>
<keyword evidence="10" id="KW-0418">Kinase</keyword>
<dbReference type="GO" id="GO:0005524">
    <property type="term" value="F:ATP binding"/>
    <property type="evidence" value="ECO:0007669"/>
    <property type="project" value="UniProtKB-UniRule"/>
</dbReference>
<evidence type="ECO:0000259" key="21">
    <source>
        <dbReference type="PROSITE" id="PS50011"/>
    </source>
</evidence>
<dbReference type="PANTHER" id="PTHR47989">
    <property type="entry name" value="OS01G0750732 PROTEIN"/>
    <property type="match status" value="1"/>
</dbReference>
<keyword evidence="11 18" id="KW-0067">ATP-binding</keyword>
<evidence type="ECO:0000256" key="19">
    <source>
        <dbReference type="SAM" id="Phobius"/>
    </source>
</evidence>
<evidence type="ECO:0000256" key="10">
    <source>
        <dbReference type="ARBA" id="ARBA00022777"/>
    </source>
</evidence>
<dbReference type="OrthoDB" id="122279at2759"/>
<keyword evidence="14" id="KW-0675">Receptor</keyword>
<reference evidence="23" key="1">
    <citation type="journal article" date="2014" name="Science">
        <title>The coffee genome provides insight into the convergent evolution of caffeine biosynthesis.</title>
        <authorList>
            <person name="Denoeud F."/>
            <person name="Carretero-Paulet L."/>
            <person name="Dereeper A."/>
            <person name="Droc G."/>
            <person name="Guyot R."/>
            <person name="Pietrella M."/>
            <person name="Zheng C."/>
            <person name="Alberti A."/>
            <person name="Anthony F."/>
            <person name="Aprea G."/>
            <person name="Aury J.M."/>
            <person name="Bento P."/>
            <person name="Bernard M."/>
            <person name="Bocs S."/>
            <person name="Campa C."/>
            <person name="Cenci A."/>
            <person name="Combes M.C."/>
            <person name="Crouzillat D."/>
            <person name="Da Silva C."/>
            <person name="Daddiego L."/>
            <person name="De Bellis F."/>
            <person name="Dussert S."/>
            <person name="Garsmeur O."/>
            <person name="Gayraud T."/>
            <person name="Guignon V."/>
            <person name="Jahn K."/>
            <person name="Jamilloux V."/>
            <person name="Joet T."/>
            <person name="Labadie K."/>
            <person name="Lan T."/>
            <person name="Leclercq J."/>
            <person name="Lepelley M."/>
            <person name="Leroy T."/>
            <person name="Li L.T."/>
            <person name="Librado P."/>
            <person name="Lopez L."/>
            <person name="Munoz A."/>
            <person name="Noel B."/>
            <person name="Pallavicini A."/>
            <person name="Perrotta G."/>
            <person name="Poncet V."/>
            <person name="Pot D."/>
            <person name="Priyono X."/>
            <person name="Rigoreau M."/>
            <person name="Rouard M."/>
            <person name="Rozas J."/>
            <person name="Tranchant-Dubreuil C."/>
            <person name="VanBuren R."/>
            <person name="Zhang Q."/>
            <person name="Andrade A.C."/>
            <person name="Argout X."/>
            <person name="Bertrand B."/>
            <person name="de Kochko A."/>
            <person name="Graziosi G."/>
            <person name="Henry R.J."/>
            <person name="Jayarama X."/>
            <person name="Ming R."/>
            <person name="Nagai C."/>
            <person name="Rounsley S."/>
            <person name="Sankoff D."/>
            <person name="Giuliano G."/>
            <person name="Albert V.A."/>
            <person name="Wincker P."/>
            <person name="Lashermes P."/>
        </authorList>
    </citation>
    <scope>NUCLEOTIDE SEQUENCE [LARGE SCALE GENOMIC DNA]</scope>
    <source>
        <strain evidence="23">cv. DH200-94</strain>
    </source>
</reference>
<feature type="chain" id="PRO_5001654134" description="non-specific serine/threonine protein kinase" evidence="20">
    <location>
        <begin position="20"/>
        <end position="650"/>
    </location>
</feature>
<evidence type="ECO:0000256" key="13">
    <source>
        <dbReference type="ARBA" id="ARBA00023136"/>
    </source>
</evidence>
<evidence type="ECO:0000256" key="11">
    <source>
        <dbReference type="ARBA" id="ARBA00022840"/>
    </source>
</evidence>
<evidence type="ECO:0000256" key="3">
    <source>
        <dbReference type="ARBA" id="ARBA00012513"/>
    </source>
</evidence>
<feature type="signal peptide" evidence="20">
    <location>
        <begin position="1"/>
        <end position="19"/>
    </location>
</feature>
<dbReference type="PANTHER" id="PTHR47989:SF62">
    <property type="entry name" value="OS05G0423500 PROTEIN"/>
    <property type="match status" value="1"/>
</dbReference>
<keyword evidence="13 19" id="KW-0472">Membrane</keyword>
<keyword evidence="23" id="KW-1185">Reference proteome</keyword>
<dbReference type="EMBL" id="HG739085">
    <property type="protein sequence ID" value="CDO97561.1"/>
    <property type="molecule type" value="Genomic_DNA"/>
</dbReference>
<evidence type="ECO:0000256" key="12">
    <source>
        <dbReference type="ARBA" id="ARBA00022989"/>
    </source>
</evidence>